<evidence type="ECO:0000313" key="3">
    <source>
        <dbReference type="Proteomes" id="UP001381693"/>
    </source>
</evidence>
<dbReference type="Proteomes" id="UP001381693">
    <property type="component" value="Unassembled WGS sequence"/>
</dbReference>
<gene>
    <name evidence="2" type="ORF">SK128_024175</name>
</gene>
<proteinExistence type="predicted"/>
<sequence>MYHTFEYKNIRFSWQHWPPCTSQCMPVAHRITDVTPSPAPSVKGDVEDREEEKKENKDKSEEKTEKEPEKEEEKEKTENKEEKPSSVDEKDQF</sequence>
<dbReference type="EMBL" id="JAXCGZ010002156">
    <property type="protein sequence ID" value="KAK7084301.1"/>
    <property type="molecule type" value="Genomic_DNA"/>
</dbReference>
<organism evidence="2 3">
    <name type="scientific">Halocaridina rubra</name>
    <name type="common">Hawaiian red shrimp</name>
    <dbReference type="NCBI Taxonomy" id="373956"/>
    <lineage>
        <taxon>Eukaryota</taxon>
        <taxon>Metazoa</taxon>
        <taxon>Ecdysozoa</taxon>
        <taxon>Arthropoda</taxon>
        <taxon>Crustacea</taxon>
        <taxon>Multicrustacea</taxon>
        <taxon>Malacostraca</taxon>
        <taxon>Eumalacostraca</taxon>
        <taxon>Eucarida</taxon>
        <taxon>Decapoda</taxon>
        <taxon>Pleocyemata</taxon>
        <taxon>Caridea</taxon>
        <taxon>Atyoidea</taxon>
        <taxon>Atyidae</taxon>
        <taxon>Halocaridina</taxon>
    </lineage>
</organism>
<dbReference type="AlphaFoldDB" id="A0AAN8XHJ5"/>
<accession>A0AAN8XHJ5</accession>
<evidence type="ECO:0000313" key="2">
    <source>
        <dbReference type="EMBL" id="KAK7084301.1"/>
    </source>
</evidence>
<feature type="region of interest" description="Disordered" evidence="1">
    <location>
        <begin position="31"/>
        <end position="93"/>
    </location>
</feature>
<comment type="caution">
    <text evidence="2">The sequence shown here is derived from an EMBL/GenBank/DDBJ whole genome shotgun (WGS) entry which is preliminary data.</text>
</comment>
<keyword evidence="3" id="KW-1185">Reference proteome</keyword>
<feature type="compositionally biased region" description="Basic and acidic residues" evidence="1">
    <location>
        <begin position="51"/>
        <end position="93"/>
    </location>
</feature>
<evidence type="ECO:0000256" key="1">
    <source>
        <dbReference type="SAM" id="MobiDB-lite"/>
    </source>
</evidence>
<protein>
    <submittedName>
        <fullName evidence="2">Uncharacterized protein</fullName>
    </submittedName>
</protein>
<reference evidence="2 3" key="1">
    <citation type="submission" date="2023-11" db="EMBL/GenBank/DDBJ databases">
        <title>Halocaridina rubra genome assembly.</title>
        <authorList>
            <person name="Smith C."/>
        </authorList>
    </citation>
    <scope>NUCLEOTIDE SEQUENCE [LARGE SCALE GENOMIC DNA]</scope>
    <source>
        <strain evidence="2">EP-1</strain>
        <tissue evidence="2">Whole</tissue>
    </source>
</reference>
<name>A0AAN8XHJ5_HALRR</name>